<dbReference type="Proteomes" id="UP000516404">
    <property type="component" value="Chromosome"/>
</dbReference>
<gene>
    <name evidence="2" type="ORF">IDM49_08290</name>
</gene>
<feature type="transmembrane region" description="Helical" evidence="1">
    <location>
        <begin position="77"/>
        <end position="97"/>
    </location>
</feature>
<keyword evidence="1" id="KW-0472">Membrane</keyword>
<evidence type="ECO:0000256" key="1">
    <source>
        <dbReference type="SAM" id="Phobius"/>
    </source>
</evidence>
<proteinExistence type="predicted"/>
<sequence length="102" mass="10159">MTNVLVPTVASSAGLLGGYYLARATGIRPLGAIGLAAGGGTAFKAWQNNRGTATAAALTAVYLGGFGYSHVLHKKIGAWPAVLSVTGTSAAASLLFGGPKKR</sequence>
<organism evidence="2 3">
    <name type="scientific">Rothia terrae</name>
    <dbReference type="NCBI Taxonomy" id="396015"/>
    <lineage>
        <taxon>Bacteria</taxon>
        <taxon>Bacillati</taxon>
        <taxon>Actinomycetota</taxon>
        <taxon>Actinomycetes</taxon>
        <taxon>Micrococcales</taxon>
        <taxon>Micrococcaceae</taxon>
        <taxon>Rothia</taxon>
    </lineage>
</organism>
<evidence type="ECO:0000313" key="2">
    <source>
        <dbReference type="EMBL" id="QNV37239.1"/>
    </source>
</evidence>
<feature type="transmembrane region" description="Helical" evidence="1">
    <location>
        <begin position="53"/>
        <end position="71"/>
    </location>
</feature>
<dbReference type="EMBL" id="CP061539">
    <property type="protein sequence ID" value="QNV37239.1"/>
    <property type="molecule type" value="Genomic_DNA"/>
</dbReference>
<dbReference type="KEGG" id="rter:IDM49_08290"/>
<keyword evidence="1" id="KW-1133">Transmembrane helix</keyword>
<dbReference type="RefSeq" id="WP_168614322.1">
    <property type="nucleotide sequence ID" value="NZ_BAAAOX010000011.1"/>
</dbReference>
<accession>A0A7H2BC43</accession>
<name>A0A7H2BC43_9MICC</name>
<dbReference type="GeneID" id="96624238"/>
<keyword evidence="3" id="KW-1185">Reference proteome</keyword>
<keyword evidence="1" id="KW-0812">Transmembrane</keyword>
<dbReference type="AlphaFoldDB" id="A0A7H2BC43"/>
<evidence type="ECO:0000313" key="3">
    <source>
        <dbReference type="Proteomes" id="UP000516404"/>
    </source>
</evidence>
<protein>
    <submittedName>
        <fullName evidence="2">Uncharacterized protein</fullName>
    </submittedName>
</protein>
<reference evidence="2 3" key="1">
    <citation type="submission" date="2020-09" db="EMBL/GenBank/DDBJ databases">
        <title>Investigation of environmental microbes.</title>
        <authorList>
            <person name="Ou Y."/>
            <person name="Kang Q."/>
        </authorList>
    </citation>
    <scope>NUCLEOTIDE SEQUENCE [LARGE SCALE GENOMIC DNA]</scope>
    <source>
        <strain evidence="2 3">KJZ-14</strain>
    </source>
</reference>